<dbReference type="SMART" id="SM00448">
    <property type="entry name" value="REC"/>
    <property type="match status" value="1"/>
</dbReference>
<dbReference type="CDD" id="cd17574">
    <property type="entry name" value="REC_OmpR"/>
    <property type="match status" value="1"/>
</dbReference>
<evidence type="ECO:0000256" key="3">
    <source>
        <dbReference type="PROSITE-ProRule" id="PRU00169"/>
    </source>
</evidence>
<dbReference type="InterPro" id="IPR011006">
    <property type="entry name" value="CheY-like_superfamily"/>
</dbReference>
<comment type="caution">
    <text evidence="5">The sequence shown here is derived from an EMBL/GenBank/DDBJ whole genome shotgun (WGS) entry which is preliminary data.</text>
</comment>
<evidence type="ECO:0000313" key="6">
    <source>
        <dbReference type="Proteomes" id="UP001294412"/>
    </source>
</evidence>
<organism evidence="5 6">
    <name type="scientific">Fulvimarina uroteuthidis</name>
    <dbReference type="NCBI Taxonomy" id="3098149"/>
    <lineage>
        <taxon>Bacteria</taxon>
        <taxon>Pseudomonadati</taxon>
        <taxon>Pseudomonadota</taxon>
        <taxon>Alphaproteobacteria</taxon>
        <taxon>Hyphomicrobiales</taxon>
        <taxon>Aurantimonadaceae</taxon>
        <taxon>Fulvimarina</taxon>
    </lineage>
</organism>
<dbReference type="EMBL" id="JAXLPB010000003">
    <property type="protein sequence ID" value="MDY8109415.1"/>
    <property type="molecule type" value="Genomic_DNA"/>
</dbReference>
<dbReference type="RefSeq" id="WP_322186908.1">
    <property type="nucleotide sequence ID" value="NZ_JAXLPB010000003.1"/>
</dbReference>
<dbReference type="PANTHER" id="PTHR44591:SF14">
    <property type="entry name" value="PROTEIN PILG"/>
    <property type="match status" value="1"/>
</dbReference>
<dbReference type="InterPro" id="IPR050595">
    <property type="entry name" value="Bact_response_regulator"/>
</dbReference>
<evidence type="ECO:0000256" key="1">
    <source>
        <dbReference type="ARBA" id="ARBA00022553"/>
    </source>
</evidence>
<dbReference type="PROSITE" id="PS50110">
    <property type="entry name" value="RESPONSE_REGULATORY"/>
    <property type="match status" value="1"/>
</dbReference>
<protein>
    <submittedName>
        <fullName evidence="5">Response regulator</fullName>
    </submittedName>
</protein>
<gene>
    <name evidence="5" type="ORF">U0C82_09710</name>
</gene>
<keyword evidence="6" id="KW-1185">Reference proteome</keyword>
<dbReference type="Pfam" id="PF00072">
    <property type="entry name" value="Response_reg"/>
    <property type="match status" value="1"/>
</dbReference>
<keyword evidence="1 3" id="KW-0597">Phosphoprotein</keyword>
<evidence type="ECO:0000313" key="5">
    <source>
        <dbReference type="EMBL" id="MDY8109415.1"/>
    </source>
</evidence>
<dbReference type="Proteomes" id="UP001294412">
    <property type="component" value="Unassembled WGS sequence"/>
</dbReference>
<dbReference type="SUPFAM" id="SSF52172">
    <property type="entry name" value="CheY-like"/>
    <property type="match status" value="1"/>
</dbReference>
<dbReference type="Gene3D" id="3.40.50.2300">
    <property type="match status" value="1"/>
</dbReference>
<dbReference type="InterPro" id="IPR001789">
    <property type="entry name" value="Sig_transdc_resp-reg_receiver"/>
</dbReference>
<feature type="modified residue" description="4-aspartylphosphate" evidence="3">
    <location>
        <position position="54"/>
    </location>
</feature>
<accession>A0ABU5I258</accession>
<evidence type="ECO:0000256" key="2">
    <source>
        <dbReference type="ARBA" id="ARBA00023012"/>
    </source>
</evidence>
<dbReference type="PANTHER" id="PTHR44591">
    <property type="entry name" value="STRESS RESPONSE REGULATOR PROTEIN 1"/>
    <property type="match status" value="1"/>
</dbReference>
<sequence length="120" mass="13295">MSNKCVLIVEDESMLLLFASMALEDEGYHVHVAANGREGLRIAREQKPDVIITDYMMPEMNGIVMIQTLRDEGVMVPCVVTTAIPRDQLPDNAESVINFYIGKPYNEPELASIVRTALAG</sequence>
<feature type="domain" description="Response regulatory" evidence="4">
    <location>
        <begin position="5"/>
        <end position="118"/>
    </location>
</feature>
<keyword evidence="2" id="KW-0902">Two-component regulatory system</keyword>
<proteinExistence type="predicted"/>
<reference evidence="5 6" key="1">
    <citation type="submission" date="2023-12" db="EMBL/GenBank/DDBJ databases">
        <title>Description of Novel Strain Fulvimarina sp. 2208YS6-2-32 isolated from Uroteuthis (Photololigo) edulis.</title>
        <authorList>
            <person name="Park J.-S."/>
        </authorList>
    </citation>
    <scope>NUCLEOTIDE SEQUENCE [LARGE SCALE GENOMIC DNA]</scope>
    <source>
        <strain evidence="5 6">2208YS6-2-32</strain>
    </source>
</reference>
<name>A0ABU5I258_9HYPH</name>
<evidence type="ECO:0000259" key="4">
    <source>
        <dbReference type="PROSITE" id="PS50110"/>
    </source>
</evidence>